<dbReference type="GO" id="GO:0030904">
    <property type="term" value="C:retromer complex"/>
    <property type="evidence" value="ECO:0007669"/>
    <property type="project" value="UniProtKB-ARBA"/>
</dbReference>
<evidence type="ECO:0000256" key="2">
    <source>
        <dbReference type="ARBA" id="ARBA00022448"/>
    </source>
</evidence>
<dbReference type="FunCoup" id="A0A2P6MXP1">
    <property type="interactions" value="749"/>
</dbReference>
<sequence>MNFFRSVLGGAAKIDIALKDAAERQVVEIPTSQEGKTEKLPLYIENEAVVGSVSITIDNSSKKLEHMGISVALVGVIKMNGNIHEFMNIVKDLEPAGILTENKSYDFNFETNDRSYESYNGINAFLNYYVRVNISRSMATKITKQIEFWQRNYSNPPDTNSNIKMEVGIEDCLHIEFEYNKSKYHLKDVIIGKIYFLLVRLKIKTMNISLLKRETTGSGPDVYNENRTLSKFEIMDGAPVRGEAIPVRLFLGGFDLTPTYKDVVNKFSVTYILNLVLVDEDDRRYFKQREIVLWRKADRAKKYTRIEGAQTYEEGLPTDGGRSPDEE</sequence>
<dbReference type="EMBL" id="MDYQ01000325">
    <property type="protein sequence ID" value="PRP76458.1"/>
    <property type="molecule type" value="Genomic_DNA"/>
</dbReference>
<keyword evidence="5" id="KW-1185">Reference proteome</keyword>
<dbReference type="GO" id="GO:0006886">
    <property type="term" value="P:intracellular protein transport"/>
    <property type="evidence" value="ECO:0007669"/>
    <property type="project" value="InterPro"/>
</dbReference>
<evidence type="ECO:0000313" key="5">
    <source>
        <dbReference type="Proteomes" id="UP000241769"/>
    </source>
</evidence>
<keyword evidence="2" id="KW-0813">Transport</keyword>
<dbReference type="OrthoDB" id="3821113at2759"/>
<reference evidence="4 5" key="1">
    <citation type="journal article" date="2018" name="Genome Biol. Evol.">
        <title>Multiple Roots of Fruiting Body Formation in Amoebozoa.</title>
        <authorList>
            <person name="Hillmann F."/>
            <person name="Forbes G."/>
            <person name="Novohradska S."/>
            <person name="Ferling I."/>
            <person name="Riege K."/>
            <person name="Groth M."/>
            <person name="Westermann M."/>
            <person name="Marz M."/>
            <person name="Spaller T."/>
            <person name="Winckler T."/>
            <person name="Schaap P."/>
            <person name="Glockner G."/>
        </authorList>
    </citation>
    <scope>NUCLEOTIDE SEQUENCE [LARGE SCALE GENOMIC DNA]</scope>
    <source>
        <strain evidence="4 5">Jena</strain>
    </source>
</reference>
<dbReference type="InterPro" id="IPR014752">
    <property type="entry name" value="Arrestin-like_C"/>
</dbReference>
<dbReference type="STRING" id="1890364.A0A2P6MXP1"/>
<comment type="similarity">
    <text evidence="1">Belongs to the VPS26 family.</text>
</comment>
<keyword evidence="3" id="KW-0653">Protein transport</keyword>
<accession>A0A2P6MXP1</accession>
<evidence type="ECO:0000256" key="1">
    <source>
        <dbReference type="ARBA" id="ARBA00009100"/>
    </source>
</evidence>
<organism evidence="4 5">
    <name type="scientific">Planoprotostelium fungivorum</name>
    <dbReference type="NCBI Taxonomy" id="1890364"/>
    <lineage>
        <taxon>Eukaryota</taxon>
        <taxon>Amoebozoa</taxon>
        <taxon>Evosea</taxon>
        <taxon>Variosea</taxon>
        <taxon>Cavosteliida</taxon>
        <taxon>Cavosteliaceae</taxon>
        <taxon>Planoprotostelium</taxon>
    </lineage>
</organism>
<proteinExistence type="inferred from homology"/>
<dbReference type="Pfam" id="PF03643">
    <property type="entry name" value="Vps26"/>
    <property type="match status" value="1"/>
</dbReference>
<dbReference type="InterPro" id="IPR028934">
    <property type="entry name" value="Vps26-related"/>
</dbReference>
<dbReference type="InParanoid" id="A0A2P6MXP1"/>
<evidence type="ECO:0000256" key="3">
    <source>
        <dbReference type="ARBA" id="ARBA00022927"/>
    </source>
</evidence>
<comment type="caution">
    <text evidence="4">The sequence shown here is derived from an EMBL/GenBank/DDBJ whole genome shotgun (WGS) entry which is preliminary data.</text>
</comment>
<dbReference type="FunFam" id="2.60.40.640:FF:000015">
    <property type="entry name" value="Vacuolar protein sorting-associated protein 26"/>
    <property type="match status" value="1"/>
</dbReference>
<gene>
    <name evidence="4" type="ORF">PROFUN_15191</name>
</gene>
<dbReference type="Gene3D" id="2.60.40.640">
    <property type="match status" value="2"/>
</dbReference>
<dbReference type="PANTHER" id="PTHR12233">
    <property type="entry name" value="VACUOLAR PROTEIN SORTING 26 RELATED"/>
    <property type="match status" value="1"/>
</dbReference>
<dbReference type="AlphaFoldDB" id="A0A2P6MXP1"/>
<protein>
    <submittedName>
        <fullName evidence="4">Vacuolar protein sorting-associated protein 26</fullName>
    </submittedName>
</protein>
<name>A0A2P6MXP1_9EUKA</name>
<evidence type="ECO:0000313" key="4">
    <source>
        <dbReference type="EMBL" id="PRP76458.1"/>
    </source>
</evidence>
<dbReference type="Proteomes" id="UP000241769">
    <property type="component" value="Unassembled WGS sequence"/>
</dbReference>